<accession>A0A1M7PPP3</accession>
<gene>
    <name evidence="2" type="ORF">SAMN05216593_112100</name>
</gene>
<dbReference type="OrthoDB" id="6965434at2"/>
<dbReference type="Proteomes" id="UP000183983">
    <property type="component" value="Unassembled WGS sequence"/>
</dbReference>
<reference evidence="2 3" key="1">
    <citation type="submission" date="2016-11" db="EMBL/GenBank/DDBJ databases">
        <authorList>
            <person name="Jaros S."/>
            <person name="Januszkiewicz K."/>
            <person name="Wedrychowicz H."/>
        </authorList>
    </citation>
    <scope>NUCLEOTIDE SEQUENCE [LARGE SCALE GENOMIC DNA]</scope>
    <source>
        <strain evidence="2 3">LMG 26898</strain>
    </source>
</reference>
<organism evidence="2 3">
    <name type="scientific">Pseudomonas asturiensis</name>
    <dbReference type="NCBI Taxonomy" id="1190415"/>
    <lineage>
        <taxon>Bacteria</taxon>
        <taxon>Pseudomonadati</taxon>
        <taxon>Pseudomonadota</taxon>
        <taxon>Gammaproteobacteria</taxon>
        <taxon>Pseudomonadales</taxon>
        <taxon>Pseudomonadaceae</taxon>
        <taxon>Pseudomonas</taxon>
    </lineage>
</organism>
<protein>
    <recommendedName>
        <fullName evidence="4">Binary cytotoxin component</fullName>
    </recommendedName>
</protein>
<evidence type="ECO:0000256" key="1">
    <source>
        <dbReference type="SAM" id="Coils"/>
    </source>
</evidence>
<evidence type="ECO:0008006" key="4">
    <source>
        <dbReference type="Google" id="ProtNLM"/>
    </source>
</evidence>
<dbReference type="AlphaFoldDB" id="A0A1M7PPP3"/>
<name>A0A1M7PPP3_9PSED</name>
<dbReference type="NCBIfam" id="NF033927">
    <property type="entry name" value="alph_xenorhab_B"/>
    <property type="match status" value="1"/>
</dbReference>
<evidence type="ECO:0000313" key="2">
    <source>
        <dbReference type="EMBL" id="SHN19292.1"/>
    </source>
</evidence>
<evidence type="ECO:0000313" key="3">
    <source>
        <dbReference type="Proteomes" id="UP000183983"/>
    </source>
</evidence>
<proteinExistence type="predicted"/>
<dbReference type="InterPro" id="IPR047760">
    <property type="entry name" value="XaxB-like"/>
</dbReference>
<dbReference type="RefSeq" id="WP_073169704.1">
    <property type="nucleotide sequence ID" value="NZ_FRDA01000012.1"/>
</dbReference>
<keyword evidence="1" id="KW-0175">Coiled coil</keyword>
<dbReference type="STRING" id="1190415.SAMN05216593_112100"/>
<sequence>MNISTPTPAVFDLPDKASMDTARQLIHTQVASLSLEFLPVIKEKLPSLKTALNVADTQCLNKLAAITAQLNTAGLANIDQKQQQVEADTRLSNEQKEQALGMLNAQRAREVSALTAVVRSGAQAIAQSTDDLQQIKLQPTNSSIHEALQRQLDTLTQQSADKEDKMSTIAEDRRLLDETIKTYEQHKLVDLFKETLPSTEELSALSMPSPHLMALQVGIVRLQKLLGKISSALTYSDLVDERDKLRNRYNSLMAESRSAQKEAKAIARNLEELATLASLDNNRMIWVQQSKKLSESLYHFVNNGLTQTDDPAAISLHVSQLSAYIKSLYSVTRTV</sequence>
<dbReference type="EMBL" id="FRDA01000012">
    <property type="protein sequence ID" value="SHN19292.1"/>
    <property type="molecule type" value="Genomic_DNA"/>
</dbReference>
<feature type="coiled-coil region" evidence="1">
    <location>
        <begin position="235"/>
        <end position="262"/>
    </location>
</feature>